<dbReference type="InterPro" id="IPR004117">
    <property type="entry name" value="7tm6_olfct_rcpt"/>
</dbReference>
<comment type="subcellular location">
    <subcellularLocation>
        <location evidence="1 10">Cell membrane</location>
        <topology evidence="1 10">Multi-pass membrane protein</topology>
    </subcellularLocation>
</comment>
<dbReference type="GO" id="GO:0004984">
    <property type="term" value="F:olfactory receptor activity"/>
    <property type="evidence" value="ECO:0007669"/>
    <property type="project" value="InterPro"/>
</dbReference>
<feature type="transmembrane region" description="Helical" evidence="10">
    <location>
        <begin position="173"/>
        <end position="198"/>
    </location>
</feature>
<feature type="transmembrane region" description="Helical" evidence="10">
    <location>
        <begin position="126"/>
        <end position="143"/>
    </location>
</feature>
<comment type="similarity">
    <text evidence="10">Belongs to the insect chemoreceptor superfamily. Heteromeric odorant receptor channel (TC 1.A.69) family.</text>
</comment>
<accession>A0A2A4JAT4</accession>
<evidence type="ECO:0000256" key="7">
    <source>
        <dbReference type="ARBA" id="ARBA00023136"/>
    </source>
</evidence>
<keyword evidence="7 10" id="KW-0472">Membrane</keyword>
<evidence type="ECO:0000256" key="6">
    <source>
        <dbReference type="ARBA" id="ARBA00022989"/>
    </source>
</evidence>
<dbReference type="PANTHER" id="PTHR21137">
    <property type="entry name" value="ODORANT RECEPTOR"/>
    <property type="match status" value="1"/>
</dbReference>
<evidence type="ECO:0000256" key="8">
    <source>
        <dbReference type="ARBA" id="ARBA00023170"/>
    </source>
</evidence>
<dbReference type="GO" id="GO:0007165">
    <property type="term" value="P:signal transduction"/>
    <property type="evidence" value="ECO:0007669"/>
    <property type="project" value="UniProtKB-KW"/>
</dbReference>
<proteinExistence type="inferred from homology"/>
<protein>
    <recommendedName>
        <fullName evidence="10">Odorant receptor</fullName>
    </recommendedName>
</protein>
<evidence type="ECO:0000256" key="4">
    <source>
        <dbReference type="ARBA" id="ARBA00022692"/>
    </source>
</evidence>
<organism evidence="11">
    <name type="scientific">Heliothis virescens</name>
    <name type="common">Tobacco budworm moth</name>
    <dbReference type="NCBI Taxonomy" id="7102"/>
    <lineage>
        <taxon>Eukaryota</taxon>
        <taxon>Metazoa</taxon>
        <taxon>Ecdysozoa</taxon>
        <taxon>Arthropoda</taxon>
        <taxon>Hexapoda</taxon>
        <taxon>Insecta</taxon>
        <taxon>Pterygota</taxon>
        <taxon>Neoptera</taxon>
        <taxon>Endopterygota</taxon>
        <taxon>Lepidoptera</taxon>
        <taxon>Glossata</taxon>
        <taxon>Ditrysia</taxon>
        <taxon>Noctuoidea</taxon>
        <taxon>Noctuidae</taxon>
        <taxon>Heliothinae</taxon>
        <taxon>Heliothis</taxon>
    </lineage>
</organism>
<dbReference type="GO" id="GO:0005886">
    <property type="term" value="C:plasma membrane"/>
    <property type="evidence" value="ECO:0007669"/>
    <property type="project" value="UniProtKB-SubCell"/>
</dbReference>
<keyword evidence="9 10" id="KW-0807">Transducer</keyword>
<evidence type="ECO:0000313" key="11">
    <source>
        <dbReference type="EMBL" id="PCG68969.1"/>
    </source>
</evidence>
<dbReference type="Pfam" id="PF02949">
    <property type="entry name" value="7tm_6"/>
    <property type="match status" value="1"/>
</dbReference>
<evidence type="ECO:0000256" key="3">
    <source>
        <dbReference type="ARBA" id="ARBA00022606"/>
    </source>
</evidence>
<dbReference type="AlphaFoldDB" id="A0A2A4JAT4"/>
<keyword evidence="6 10" id="KW-1133">Transmembrane helix</keyword>
<comment type="caution">
    <text evidence="10">Lacks conserved residue(s) required for the propagation of feature annotation.</text>
</comment>
<feature type="transmembrane region" description="Helical" evidence="10">
    <location>
        <begin position="62"/>
        <end position="83"/>
    </location>
</feature>
<evidence type="ECO:0000256" key="5">
    <source>
        <dbReference type="ARBA" id="ARBA00022725"/>
    </source>
</evidence>
<gene>
    <name evidence="11" type="ORF">B5V51_4653</name>
</gene>
<keyword evidence="3 10" id="KW-0716">Sensory transduction</keyword>
<dbReference type="EMBL" id="NWSH01002174">
    <property type="protein sequence ID" value="PCG68969.1"/>
    <property type="molecule type" value="Genomic_DNA"/>
</dbReference>
<reference evidence="11" key="1">
    <citation type="submission" date="2017-09" db="EMBL/GenBank/DDBJ databases">
        <title>Contemporary evolution of a Lepidopteran species, Heliothis virescens, in response to modern agricultural practices.</title>
        <authorList>
            <person name="Fritz M.L."/>
            <person name="Deyonke A.M."/>
            <person name="Papanicolaou A."/>
            <person name="Micinski S."/>
            <person name="Westbrook J."/>
            <person name="Gould F."/>
        </authorList>
    </citation>
    <scope>NUCLEOTIDE SEQUENCE [LARGE SCALE GENOMIC DNA]</scope>
    <source>
        <strain evidence="11">HvINT-</strain>
        <tissue evidence="11">Whole body</tissue>
    </source>
</reference>
<keyword evidence="4 10" id="KW-0812">Transmembrane</keyword>
<dbReference type="PANTHER" id="PTHR21137:SF35">
    <property type="entry name" value="ODORANT RECEPTOR 19A-RELATED"/>
    <property type="match status" value="1"/>
</dbReference>
<keyword evidence="5 10" id="KW-0552">Olfaction</keyword>
<evidence type="ECO:0000256" key="9">
    <source>
        <dbReference type="ARBA" id="ARBA00023224"/>
    </source>
</evidence>
<feature type="transmembrane region" description="Helical" evidence="10">
    <location>
        <begin position="280"/>
        <end position="301"/>
    </location>
</feature>
<evidence type="ECO:0000256" key="1">
    <source>
        <dbReference type="ARBA" id="ARBA00004651"/>
    </source>
</evidence>
<feature type="transmembrane region" description="Helical" evidence="10">
    <location>
        <begin position="26"/>
        <end position="50"/>
    </location>
</feature>
<comment type="caution">
    <text evidence="11">The sequence shown here is derived from an EMBL/GenBank/DDBJ whole genome shotgun (WGS) entry which is preliminary data.</text>
</comment>
<keyword evidence="8 10" id="KW-0675">Receptor</keyword>
<evidence type="ECO:0000256" key="10">
    <source>
        <dbReference type="RuleBase" id="RU351113"/>
    </source>
</evidence>
<evidence type="ECO:0000256" key="2">
    <source>
        <dbReference type="ARBA" id="ARBA00022475"/>
    </source>
</evidence>
<keyword evidence="2" id="KW-1003">Cell membrane</keyword>
<name>A0A2A4JAT4_HELVI</name>
<dbReference type="GO" id="GO:0005549">
    <property type="term" value="F:odorant binding"/>
    <property type="evidence" value="ECO:0007669"/>
    <property type="project" value="InterPro"/>
</dbReference>
<sequence length="397" mass="45285">MLWNVSVFLKVLTVNIYGKNRKEIPFIFYIVVIVALMTYFYVYLVSMIWFVVVRTPETGDLVAAMVIISLGVSSEIGILKLLYMYFYINKFRALTDSFLEFDARIAPGSRVSRNLLRYMRNVKMRALIYWGVLMGNGSLYIWSPLARPGRHLNEDLLIIYGLEPMFESPNYEIAWAMMAGSVYAICYISANVTCYLVVIIGYAESQILALSDEVMHIWTDAEEHYKTIAKTDDVDDNYRSKYDRKSKIMNEHVCATLKDIMKRHATIKTLLNQIEDVCRGLLAVGFFFLILGIISELLGGLENTLLQLPFAFMQVGIDCFIGQRVMDAGDTFEKAVYSCQWENFDKKNMKLILVMLQASQKTPSISAGGMTKMNFVCLMGTIRGTYSAYTALRSSMK</sequence>